<comment type="subcellular location">
    <subcellularLocation>
        <location evidence="1 7">Cytoplasm</location>
    </subcellularLocation>
</comment>
<comment type="similarity">
    <text evidence="2 7">Belongs to the PhoU family.</text>
</comment>
<dbReference type="InterPro" id="IPR028366">
    <property type="entry name" value="PhoU"/>
</dbReference>
<dbReference type="GO" id="GO:0045936">
    <property type="term" value="P:negative regulation of phosphate metabolic process"/>
    <property type="evidence" value="ECO:0007669"/>
    <property type="project" value="InterPro"/>
</dbReference>
<dbReference type="PANTHER" id="PTHR42930:SF3">
    <property type="entry name" value="PHOSPHATE-SPECIFIC TRANSPORT SYSTEM ACCESSORY PROTEIN PHOU"/>
    <property type="match status" value="1"/>
</dbReference>
<feature type="domain" description="PhoU" evidence="8">
    <location>
        <begin position="18"/>
        <end position="106"/>
    </location>
</feature>
<dbReference type="EMBL" id="DVIQ01000019">
    <property type="protein sequence ID" value="HIS30582.1"/>
    <property type="molecule type" value="Genomic_DNA"/>
</dbReference>
<dbReference type="NCBIfam" id="TIGR02135">
    <property type="entry name" value="phoU_full"/>
    <property type="match status" value="1"/>
</dbReference>
<feature type="domain" description="PhoU" evidence="8">
    <location>
        <begin position="123"/>
        <end position="206"/>
    </location>
</feature>
<proteinExistence type="inferred from homology"/>
<accession>A0A9D1EQU7</accession>
<dbReference type="FunFam" id="1.20.58.220:FF:000004">
    <property type="entry name" value="Phosphate-specific transport system accessory protein PhoU"/>
    <property type="match status" value="1"/>
</dbReference>
<gene>
    <name evidence="9" type="primary">phoU</name>
    <name evidence="9" type="ORF">IAB44_03390</name>
</gene>
<comment type="caution">
    <text evidence="9">The sequence shown here is derived from an EMBL/GenBank/DDBJ whole genome shotgun (WGS) entry which is preliminary data.</text>
</comment>
<evidence type="ECO:0000256" key="6">
    <source>
        <dbReference type="ARBA" id="ARBA00022592"/>
    </source>
</evidence>
<evidence type="ECO:0000256" key="5">
    <source>
        <dbReference type="ARBA" id="ARBA00022490"/>
    </source>
</evidence>
<comment type="subunit">
    <text evidence="3 7">Homodimer.</text>
</comment>
<dbReference type="GO" id="GO:0006817">
    <property type="term" value="P:phosphate ion transport"/>
    <property type="evidence" value="ECO:0007669"/>
    <property type="project" value="UniProtKB-KW"/>
</dbReference>
<evidence type="ECO:0000313" key="10">
    <source>
        <dbReference type="Proteomes" id="UP000823935"/>
    </source>
</evidence>
<dbReference type="PANTHER" id="PTHR42930">
    <property type="entry name" value="PHOSPHATE-SPECIFIC TRANSPORT SYSTEM ACCESSORY PROTEIN PHOU"/>
    <property type="match status" value="1"/>
</dbReference>
<organism evidence="9 10">
    <name type="scientific">Candidatus Limivivens intestinipullorum</name>
    <dbReference type="NCBI Taxonomy" id="2840858"/>
    <lineage>
        <taxon>Bacteria</taxon>
        <taxon>Bacillati</taxon>
        <taxon>Bacillota</taxon>
        <taxon>Clostridia</taxon>
        <taxon>Lachnospirales</taxon>
        <taxon>Lachnospiraceae</taxon>
        <taxon>Lachnospiraceae incertae sedis</taxon>
        <taxon>Candidatus Limivivens</taxon>
    </lineage>
</organism>
<reference evidence="9" key="2">
    <citation type="journal article" date="2021" name="PeerJ">
        <title>Extensive microbial diversity within the chicken gut microbiome revealed by metagenomics and culture.</title>
        <authorList>
            <person name="Gilroy R."/>
            <person name="Ravi A."/>
            <person name="Getino M."/>
            <person name="Pursley I."/>
            <person name="Horton D.L."/>
            <person name="Alikhan N.F."/>
            <person name="Baker D."/>
            <person name="Gharbi K."/>
            <person name="Hall N."/>
            <person name="Watson M."/>
            <person name="Adriaenssens E.M."/>
            <person name="Foster-Nyarko E."/>
            <person name="Jarju S."/>
            <person name="Secka A."/>
            <person name="Antonio M."/>
            <person name="Oren A."/>
            <person name="Chaudhuri R.R."/>
            <person name="La Ragione R."/>
            <person name="Hildebrand F."/>
            <person name="Pallen M.J."/>
        </authorList>
    </citation>
    <scope>NUCLEOTIDE SEQUENCE</scope>
    <source>
        <strain evidence="9">CHK190-19873</strain>
    </source>
</reference>
<evidence type="ECO:0000256" key="7">
    <source>
        <dbReference type="PIRNR" id="PIRNR003107"/>
    </source>
</evidence>
<keyword evidence="5 7" id="KW-0963">Cytoplasm</keyword>
<dbReference type="Pfam" id="PF01895">
    <property type="entry name" value="PhoU"/>
    <property type="match status" value="2"/>
</dbReference>
<name>A0A9D1EQU7_9FIRM</name>
<dbReference type="Proteomes" id="UP000823935">
    <property type="component" value="Unassembled WGS sequence"/>
</dbReference>
<dbReference type="InterPro" id="IPR038078">
    <property type="entry name" value="PhoU-like_sf"/>
</dbReference>
<dbReference type="SUPFAM" id="SSF109755">
    <property type="entry name" value="PhoU-like"/>
    <property type="match status" value="1"/>
</dbReference>
<keyword evidence="4 7" id="KW-0813">Transport</keyword>
<sequence length="220" mass="25458">MTTRKVYAEELNELALEVSKMGGQLEHMIDEVSEALKNMDSKLAEKIMKEDDIVDDMERKIEKACIRIVAKQQPVATDLRRVTSVMRLISDIERVADHCSDISEYILEINEDTPVKAPEMLFTMLEDVKKMAVDTIDSFVEEDLEKSKRVAGSDDKIDNYFLQIKDNLCKSMHEDIEHIKTYVDYLMITKYVERMADHCTNIAEWVSFIITGDLDQYMNS</sequence>
<dbReference type="GO" id="GO:0030643">
    <property type="term" value="P:intracellular phosphate ion homeostasis"/>
    <property type="evidence" value="ECO:0007669"/>
    <property type="project" value="InterPro"/>
</dbReference>
<dbReference type="InterPro" id="IPR026022">
    <property type="entry name" value="PhoU_dom"/>
</dbReference>
<comment type="function">
    <text evidence="7">Plays a role in the regulation of phosphate uptake.</text>
</comment>
<evidence type="ECO:0000256" key="2">
    <source>
        <dbReference type="ARBA" id="ARBA00008107"/>
    </source>
</evidence>
<dbReference type="GO" id="GO:0005737">
    <property type="term" value="C:cytoplasm"/>
    <property type="evidence" value="ECO:0007669"/>
    <property type="project" value="UniProtKB-SubCell"/>
</dbReference>
<dbReference type="Gene3D" id="1.20.58.220">
    <property type="entry name" value="Phosphate transport system protein phou homolog 2, domain 2"/>
    <property type="match status" value="1"/>
</dbReference>
<evidence type="ECO:0000313" key="9">
    <source>
        <dbReference type="EMBL" id="HIS30582.1"/>
    </source>
</evidence>
<protein>
    <recommendedName>
        <fullName evidence="7">Phosphate-specific transport system accessory protein PhoU</fullName>
    </recommendedName>
</protein>
<dbReference type="AlphaFoldDB" id="A0A9D1EQU7"/>
<reference evidence="9" key="1">
    <citation type="submission" date="2020-10" db="EMBL/GenBank/DDBJ databases">
        <authorList>
            <person name="Gilroy R."/>
        </authorList>
    </citation>
    <scope>NUCLEOTIDE SEQUENCE</scope>
    <source>
        <strain evidence="9">CHK190-19873</strain>
    </source>
</reference>
<evidence type="ECO:0000259" key="8">
    <source>
        <dbReference type="Pfam" id="PF01895"/>
    </source>
</evidence>
<evidence type="ECO:0000256" key="3">
    <source>
        <dbReference type="ARBA" id="ARBA00011738"/>
    </source>
</evidence>
<dbReference type="PIRSF" id="PIRSF003107">
    <property type="entry name" value="PhoU"/>
    <property type="match status" value="1"/>
</dbReference>
<evidence type="ECO:0000256" key="4">
    <source>
        <dbReference type="ARBA" id="ARBA00022448"/>
    </source>
</evidence>
<evidence type="ECO:0000256" key="1">
    <source>
        <dbReference type="ARBA" id="ARBA00004496"/>
    </source>
</evidence>
<keyword evidence="6 7" id="KW-0592">Phosphate transport</keyword>